<dbReference type="FunFam" id="3.30.56.30:FF:000002">
    <property type="entry name" value="Signal recognition particle 19kDa"/>
    <property type="match status" value="1"/>
</dbReference>
<evidence type="ECO:0000256" key="1">
    <source>
        <dbReference type="ARBA" id="ARBA00004496"/>
    </source>
</evidence>
<comment type="function">
    <text evidence="9">Component of the signal recognition particle (SRP) complex, a ribonucleoprotein complex that mediates the cotranslational targeting of secretory and membrane proteins to the endoplasmic reticulum (ER). Binds directly to 7SL RNA. Mediates binding of SRP54 to the SRP complex.</text>
</comment>
<feature type="transmembrane region" description="Helical" evidence="11">
    <location>
        <begin position="23"/>
        <end position="51"/>
    </location>
</feature>
<dbReference type="EMBL" id="JXJN01010374">
    <property type="status" value="NOT_ANNOTATED_CDS"/>
    <property type="molecule type" value="Genomic_DNA"/>
</dbReference>
<dbReference type="PANTHER" id="PTHR17453:SF0">
    <property type="entry name" value="SIGNAL RECOGNITION PARTICLE 19 KDA PROTEIN"/>
    <property type="match status" value="1"/>
</dbReference>
<keyword evidence="4" id="KW-0963">Cytoplasm</keyword>
<feature type="compositionally biased region" description="Polar residues" evidence="10">
    <location>
        <begin position="155"/>
        <end position="164"/>
    </location>
</feature>
<evidence type="ECO:0000256" key="6">
    <source>
        <dbReference type="ARBA" id="ARBA00023135"/>
    </source>
</evidence>
<evidence type="ECO:0000256" key="11">
    <source>
        <dbReference type="SAM" id="Phobius"/>
    </source>
</evidence>
<evidence type="ECO:0000256" key="4">
    <source>
        <dbReference type="ARBA" id="ARBA00022490"/>
    </source>
</evidence>
<dbReference type="AlphaFoldDB" id="A0A1B0B9G4"/>
<proteinExistence type="inferred from homology"/>
<dbReference type="SUPFAM" id="SSF69695">
    <property type="entry name" value="SRP19"/>
    <property type="match status" value="1"/>
</dbReference>
<comment type="subcellular location">
    <subcellularLocation>
        <location evidence="1">Cytoplasm</location>
    </subcellularLocation>
    <subcellularLocation>
        <location evidence="2">Nucleus</location>
        <location evidence="2">Nucleolus</location>
    </subcellularLocation>
</comment>
<dbReference type="Gene3D" id="3.30.56.30">
    <property type="entry name" value="Signal recognition particle, SRP19-like subunit"/>
    <property type="match status" value="1"/>
</dbReference>
<evidence type="ECO:0000256" key="7">
    <source>
        <dbReference type="ARBA" id="ARBA00023242"/>
    </source>
</evidence>
<dbReference type="GO" id="GO:0005730">
    <property type="term" value="C:nucleolus"/>
    <property type="evidence" value="ECO:0007669"/>
    <property type="project" value="UniProtKB-SubCell"/>
</dbReference>
<keyword evidence="6" id="KW-0733">Signal recognition particle</keyword>
<comment type="similarity">
    <text evidence="3">Belongs to the SRP19 family.</text>
</comment>
<protein>
    <recommendedName>
        <fullName evidence="14">Signal recognition particle 19 kDa protein</fullName>
    </recommendedName>
</protein>
<evidence type="ECO:0000256" key="8">
    <source>
        <dbReference type="ARBA" id="ARBA00023274"/>
    </source>
</evidence>
<keyword evidence="8" id="KW-0687">Ribonucleoprotein</keyword>
<dbReference type="InterPro" id="IPR036521">
    <property type="entry name" value="SRP19-like_sf"/>
</dbReference>
<evidence type="ECO:0000256" key="5">
    <source>
        <dbReference type="ARBA" id="ARBA00022884"/>
    </source>
</evidence>
<dbReference type="EnsemblMetazoa" id="GPPI023059-RA">
    <property type="protein sequence ID" value="GPPI023059-PA"/>
    <property type="gene ID" value="GPPI023059"/>
</dbReference>
<feature type="region of interest" description="Disordered" evidence="10">
    <location>
        <begin position="146"/>
        <end position="178"/>
    </location>
</feature>
<organism evidence="12 13">
    <name type="scientific">Glossina palpalis gambiensis</name>
    <dbReference type="NCBI Taxonomy" id="67801"/>
    <lineage>
        <taxon>Eukaryota</taxon>
        <taxon>Metazoa</taxon>
        <taxon>Ecdysozoa</taxon>
        <taxon>Arthropoda</taxon>
        <taxon>Hexapoda</taxon>
        <taxon>Insecta</taxon>
        <taxon>Pterygota</taxon>
        <taxon>Neoptera</taxon>
        <taxon>Endopterygota</taxon>
        <taxon>Diptera</taxon>
        <taxon>Brachycera</taxon>
        <taxon>Muscomorpha</taxon>
        <taxon>Hippoboscoidea</taxon>
        <taxon>Glossinidae</taxon>
        <taxon>Glossina</taxon>
    </lineage>
</organism>
<evidence type="ECO:0000256" key="9">
    <source>
        <dbReference type="ARBA" id="ARBA00045518"/>
    </source>
</evidence>
<keyword evidence="13" id="KW-1185">Reference proteome</keyword>
<evidence type="ECO:0000313" key="13">
    <source>
        <dbReference type="Proteomes" id="UP000092460"/>
    </source>
</evidence>
<keyword evidence="11" id="KW-0812">Transmembrane</keyword>
<dbReference type="GO" id="GO:0005786">
    <property type="term" value="C:signal recognition particle, endoplasmic reticulum targeting"/>
    <property type="evidence" value="ECO:0007669"/>
    <property type="project" value="UniProtKB-KW"/>
</dbReference>
<dbReference type="InterPro" id="IPR002778">
    <property type="entry name" value="Signal_recog_particle_SRP19"/>
</dbReference>
<keyword evidence="11" id="KW-1133">Transmembrane helix</keyword>
<dbReference type="GO" id="GO:0008312">
    <property type="term" value="F:7S RNA binding"/>
    <property type="evidence" value="ECO:0007669"/>
    <property type="project" value="InterPro"/>
</dbReference>
<evidence type="ECO:0008006" key="14">
    <source>
        <dbReference type="Google" id="ProtNLM"/>
    </source>
</evidence>
<dbReference type="Proteomes" id="UP000092460">
    <property type="component" value="Unassembled WGS sequence"/>
</dbReference>
<dbReference type="PANTHER" id="PTHR17453">
    <property type="entry name" value="SIGNAL RECOGNITION PARTICLE 19 KD PROTEIN"/>
    <property type="match status" value="1"/>
</dbReference>
<evidence type="ECO:0000313" key="12">
    <source>
        <dbReference type="EnsemblMetazoa" id="GPPI023059-PA"/>
    </source>
</evidence>
<evidence type="ECO:0000256" key="2">
    <source>
        <dbReference type="ARBA" id="ARBA00004604"/>
    </source>
</evidence>
<dbReference type="STRING" id="67801.A0A1B0B9G4"/>
<accession>A0A1B0B9G4</accession>
<evidence type="ECO:0000256" key="3">
    <source>
        <dbReference type="ARBA" id="ARBA00008910"/>
    </source>
</evidence>
<reference evidence="12" key="2">
    <citation type="submission" date="2020-05" db="UniProtKB">
        <authorList>
            <consortium name="EnsemblMetazoa"/>
        </authorList>
    </citation>
    <scope>IDENTIFICATION</scope>
    <source>
        <strain evidence="12">IAEA</strain>
    </source>
</reference>
<evidence type="ECO:0000256" key="10">
    <source>
        <dbReference type="SAM" id="MobiDB-lite"/>
    </source>
</evidence>
<keyword evidence="7" id="KW-0539">Nucleus</keyword>
<name>A0A1B0B9G4_9MUSC</name>
<dbReference type="GO" id="GO:0006617">
    <property type="term" value="P:SRP-dependent cotranslational protein targeting to membrane, signal sequence recognition"/>
    <property type="evidence" value="ECO:0007669"/>
    <property type="project" value="TreeGrafter"/>
</dbReference>
<dbReference type="Pfam" id="PF01922">
    <property type="entry name" value="SRP19"/>
    <property type="match status" value="1"/>
</dbReference>
<keyword evidence="5" id="KW-0694">RNA-binding</keyword>
<sequence>MATSPPIRTNFHPSKKHGDVERLVLFLNAANCLVLILSFRLRWICIYPAYINSKKSRQEGRRLAKEECVENPTCAEIRDVLSVTNLRVGVENKEYSRERSREPQYRGRIRVQMRNDDGSFCNPEFGSREAVLLYVSKKIPQLKSRQVKSGAECYQHSQQNHQSNPGGGGGKKGKGKRR</sequence>
<reference evidence="13" key="1">
    <citation type="submission" date="2015-01" db="EMBL/GenBank/DDBJ databases">
        <authorList>
            <person name="Aksoy S."/>
            <person name="Warren W."/>
            <person name="Wilson R.K."/>
        </authorList>
    </citation>
    <scope>NUCLEOTIDE SEQUENCE [LARGE SCALE GENOMIC DNA]</scope>
    <source>
        <strain evidence="13">IAEA</strain>
    </source>
</reference>
<keyword evidence="11" id="KW-0472">Membrane</keyword>
<dbReference type="VEuPathDB" id="VectorBase:GPPI023059"/>